<comment type="caution">
    <text evidence="2">The sequence shown here is derived from an EMBL/GenBank/DDBJ whole genome shotgun (WGS) entry which is preliminary data.</text>
</comment>
<gene>
    <name evidence="2" type="ORF">TCON_1412</name>
</gene>
<proteinExistence type="predicted"/>
<accession>A0ABQ7HZ30</accession>
<reference evidence="2 3" key="1">
    <citation type="submission" date="2019-01" db="EMBL/GenBank/DDBJ databases">
        <title>Genomes sequencing and comparative genomics of infectious freshwater microsporidia, Cucumispora dikerogammari and Thelohania contejeani.</title>
        <authorList>
            <person name="Cormier A."/>
            <person name="Giraud I."/>
            <person name="Wattier R."/>
            <person name="Teixeira M."/>
            <person name="Grandjean F."/>
            <person name="Rigaud T."/>
            <person name="Cordaux R."/>
        </authorList>
    </citation>
    <scope>NUCLEOTIDE SEQUENCE [LARGE SCALE GENOMIC DNA]</scope>
    <source>
        <strain evidence="2">T1</strain>
        <tissue evidence="2">Spores</tissue>
    </source>
</reference>
<protein>
    <recommendedName>
        <fullName evidence="1">CTLH/CRA C-terminal to LisH motif domain-containing protein</fullName>
    </recommendedName>
</protein>
<evidence type="ECO:0000313" key="2">
    <source>
        <dbReference type="EMBL" id="KAF7683374.1"/>
    </source>
</evidence>
<evidence type="ECO:0000313" key="3">
    <source>
        <dbReference type="Proteomes" id="UP001516464"/>
    </source>
</evidence>
<dbReference type="Proteomes" id="UP001516464">
    <property type="component" value="Unassembled WGS sequence"/>
</dbReference>
<sequence length="190" mass="22700">MKTKNEKNLESMCEEIVLDHLVYIGAKNTSKIFAKKLRLDIPKDLEELENRNDICKHIRKCNLKMAFDLLEKSYPYMLNTDDEEEKEVIKLMTNQLFIEYVRNKKFIEAVNLGRKIMETSPFAFNEEIFSLLGYKNHNDPSISNLFDKNRPRELGDRLNRVLFNRSKGRKLSLFYLLFLQYNSIMKYLRE</sequence>
<feature type="domain" description="CTLH/CRA C-terminal to LisH motif" evidence="1">
    <location>
        <begin position="49"/>
        <end position="177"/>
    </location>
</feature>
<dbReference type="Pfam" id="PF10607">
    <property type="entry name" value="CTLH"/>
    <property type="match status" value="1"/>
</dbReference>
<evidence type="ECO:0000259" key="1">
    <source>
        <dbReference type="Pfam" id="PF10607"/>
    </source>
</evidence>
<dbReference type="InterPro" id="IPR024964">
    <property type="entry name" value="CTLH/CRA"/>
</dbReference>
<organism evidence="2 3">
    <name type="scientific">Astathelohania contejeani</name>
    <dbReference type="NCBI Taxonomy" id="164912"/>
    <lineage>
        <taxon>Eukaryota</taxon>
        <taxon>Fungi</taxon>
        <taxon>Fungi incertae sedis</taxon>
        <taxon>Microsporidia</taxon>
        <taxon>Astathelohaniidae</taxon>
        <taxon>Astathelohania</taxon>
    </lineage>
</organism>
<name>A0ABQ7HZ30_9MICR</name>
<dbReference type="EMBL" id="SBIQ01000093">
    <property type="protein sequence ID" value="KAF7683374.1"/>
    <property type="molecule type" value="Genomic_DNA"/>
</dbReference>
<keyword evidence="3" id="KW-1185">Reference proteome</keyword>